<dbReference type="GeneID" id="43597127"/>
<dbReference type="Proteomes" id="UP000254866">
    <property type="component" value="Unassembled WGS sequence"/>
</dbReference>
<dbReference type="STRING" id="2656787.A0A370TWT6"/>
<feature type="compositionally biased region" description="Polar residues" evidence="3">
    <location>
        <begin position="185"/>
        <end position="194"/>
    </location>
</feature>
<reference evidence="5 6" key="1">
    <citation type="journal article" date="2018" name="IMA Fungus">
        <title>IMA Genome-F 9: Draft genome sequence of Annulohypoxylon stygium, Aspergillus mulundensis, Berkeleyomyces basicola (syn. Thielaviopsis basicola), Ceratocystis smalleyi, two Cercospora beticola strains, Coleophoma cylindrospora, Fusarium fracticaudum, Phialophora cf. hyalina, and Morchella septimelata.</title>
        <authorList>
            <person name="Wingfield B.D."/>
            <person name="Bills G.F."/>
            <person name="Dong Y."/>
            <person name="Huang W."/>
            <person name="Nel W.J."/>
            <person name="Swalarsk-Parry B.S."/>
            <person name="Vaghefi N."/>
            <person name="Wilken P.M."/>
            <person name="An Z."/>
            <person name="de Beer Z.W."/>
            <person name="De Vos L."/>
            <person name="Chen L."/>
            <person name="Duong T.A."/>
            <person name="Gao Y."/>
            <person name="Hammerbacher A."/>
            <person name="Kikkert J.R."/>
            <person name="Li Y."/>
            <person name="Li H."/>
            <person name="Li K."/>
            <person name="Li Q."/>
            <person name="Liu X."/>
            <person name="Ma X."/>
            <person name="Naidoo K."/>
            <person name="Pethybridge S.J."/>
            <person name="Sun J."/>
            <person name="Steenkamp E.T."/>
            <person name="van der Nest M.A."/>
            <person name="van Wyk S."/>
            <person name="Wingfield M.J."/>
            <person name="Xiong C."/>
            <person name="Yue Q."/>
            <person name="Zhang X."/>
        </authorList>
    </citation>
    <scope>NUCLEOTIDE SEQUENCE [LARGE SCALE GENOMIC DNA]</scope>
    <source>
        <strain evidence="5 6">BP 5553</strain>
    </source>
</reference>
<dbReference type="OrthoDB" id="636685at2759"/>
<keyword evidence="2" id="KW-0539">Nucleus</keyword>
<dbReference type="EMBL" id="NPIC01000002">
    <property type="protein sequence ID" value="RDL39938.1"/>
    <property type="molecule type" value="Genomic_DNA"/>
</dbReference>
<name>A0A370TWT6_9HELO</name>
<dbReference type="GO" id="GO:0006261">
    <property type="term" value="P:DNA-templated DNA replication"/>
    <property type="evidence" value="ECO:0007669"/>
    <property type="project" value="TreeGrafter"/>
</dbReference>
<dbReference type="Gene3D" id="1.10.20.10">
    <property type="entry name" value="Histone, subunit A"/>
    <property type="match status" value="1"/>
</dbReference>
<dbReference type="SUPFAM" id="SSF47113">
    <property type="entry name" value="Histone-fold"/>
    <property type="match status" value="1"/>
</dbReference>
<proteinExistence type="predicted"/>
<evidence type="ECO:0000313" key="6">
    <source>
        <dbReference type="Proteomes" id="UP000254866"/>
    </source>
</evidence>
<evidence type="ECO:0000256" key="2">
    <source>
        <dbReference type="ARBA" id="ARBA00023242"/>
    </source>
</evidence>
<dbReference type="RefSeq" id="XP_031872594.1">
    <property type="nucleotide sequence ID" value="XM_032012901.1"/>
</dbReference>
<dbReference type="PANTHER" id="PTHR10252:SF54">
    <property type="entry name" value="CHROMATIN ACCESSIBILITY COMPLEX PROTEIN 1"/>
    <property type="match status" value="1"/>
</dbReference>
<organism evidence="5 6">
    <name type="scientific">Venustampulla echinocandica</name>
    <dbReference type="NCBI Taxonomy" id="2656787"/>
    <lineage>
        <taxon>Eukaryota</taxon>
        <taxon>Fungi</taxon>
        <taxon>Dikarya</taxon>
        <taxon>Ascomycota</taxon>
        <taxon>Pezizomycotina</taxon>
        <taxon>Leotiomycetes</taxon>
        <taxon>Helotiales</taxon>
        <taxon>Pleuroascaceae</taxon>
        <taxon>Venustampulla</taxon>
    </lineage>
</organism>
<dbReference type="CDD" id="cd23645">
    <property type="entry name" value="HFD_Dpb3-like"/>
    <property type="match status" value="1"/>
</dbReference>
<dbReference type="GO" id="GO:0008623">
    <property type="term" value="C:CHRAC"/>
    <property type="evidence" value="ECO:0007669"/>
    <property type="project" value="TreeGrafter"/>
</dbReference>
<evidence type="ECO:0000259" key="4">
    <source>
        <dbReference type="Pfam" id="PF00808"/>
    </source>
</evidence>
<accession>A0A370TWT6</accession>
<comment type="caution">
    <text evidence="5">The sequence shown here is derived from an EMBL/GenBank/DDBJ whole genome shotgun (WGS) entry which is preliminary data.</text>
</comment>
<feature type="region of interest" description="Disordered" evidence="3">
    <location>
        <begin position="108"/>
        <end position="130"/>
    </location>
</feature>
<evidence type="ECO:0000256" key="1">
    <source>
        <dbReference type="ARBA" id="ARBA00004123"/>
    </source>
</evidence>
<evidence type="ECO:0000313" key="5">
    <source>
        <dbReference type="EMBL" id="RDL39938.1"/>
    </source>
</evidence>
<dbReference type="Pfam" id="PF00808">
    <property type="entry name" value="CBFD_NFYB_HMF"/>
    <property type="match status" value="1"/>
</dbReference>
<comment type="subcellular location">
    <subcellularLocation>
        <location evidence="1">Nucleus</location>
    </subcellularLocation>
</comment>
<protein>
    <recommendedName>
        <fullName evidence="4">Transcription factor CBF/NF-Y/archaeal histone domain-containing protein</fullName>
    </recommendedName>
</protein>
<dbReference type="InterPro" id="IPR009072">
    <property type="entry name" value="Histone-fold"/>
</dbReference>
<sequence>MPYNTTAIPPRREPAGSTQLPLSRIKKMIALDQDIATCASSASFLITIATEMFIQYMAEQGHNVVKSERKPRRNIQYRDLSNAVARLDNLEFLVDVVPRTVPYKQVREKKTPTAAVGGTSHGHPTVNSENSNVEAGQMTLDVTLPIMNGSANGFPSHGGAGSADRESSVADPNMQLEMENRVARRSTSQDAEMS</sequence>
<gene>
    <name evidence="5" type="ORF">BP5553_04278</name>
</gene>
<dbReference type="InterPro" id="IPR050568">
    <property type="entry name" value="Transcr_DNA_Rep_Reg"/>
</dbReference>
<dbReference type="InterPro" id="IPR003958">
    <property type="entry name" value="CBFA_NFYB_domain"/>
</dbReference>
<dbReference type="GO" id="GO:0046982">
    <property type="term" value="F:protein heterodimerization activity"/>
    <property type="evidence" value="ECO:0007669"/>
    <property type="project" value="InterPro"/>
</dbReference>
<feature type="region of interest" description="Disordered" evidence="3">
    <location>
        <begin position="149"/>
        <end position="194"/>
    </location>
</feature>
<dbReference type="PANTHER" id="PTHR10252">
    <property type="entry name" value="HISTONE-LIKE TRANSCRIPTION FACTOR CCAAT-RELATED"/>
    <property type="match status" value="1"/>
</dbReference>
<feature type="domain" description="Transcription factor CBF/NF-Y/archaeal histone" evidence="4">
    <location>
        <begin position="19"/>
        <end position="84"/>
    </location>
</feature>
<dbReference type="AlphaFoldDB" id="A0A370TWT6"/>
<evidence type="ECO:0000256" key="3">
    <source>
        <dbReference type="SAM" id="MobiDB-lite"/>
    </source>
</evidence>
<keyword evidence="6" id="KW-1185">Reference proteome</keyword>